<dbReference type="FunFam" id="3.10.20.30:FF:000007">
    <property type="entry name" value="Succinate dehydrogenase [ubiquinone] iron-sulfur subunit, mitochondrial"/>
    <property type="match status" value="1"/>
</dbReference>
<evidence type="ECO:0000256" key="11">
    <source>
        <dbReference type="ARBA" id="ARBA00022946"/>
    </source>
</evidence>
<evidence type="ECO:0000256" key="13">
    <source>
        <dbReference type="ARBA" id="ARBA00023004"/>
    </source>
</evidence>
<dbReference type="InterPro" id="IPR009051">
    <property type="entry name" value="Helical_ferredxn"/>
</dbReference>
<evidence type="ECO:0000313" key="22">
    <source>
        <dbReference type="Proteomes" id="UP000035681"/>
    </source>
</evidence>
<dbReference type="SUPFAM" id="SSF54292">
    <property type="entry name" value="2Fe-2S ferredoxin-like"/>
    <property type="match status" value="1"/>
</dbReference>
<evidence type="ECO:0000256" key="3">
    <source>
        <dbReference type="ARBA" id="ARBA00009433"/>
    </source>
</evidence>
<accession>A0AAF5D126</accession>
<proteinExistence type="inferred from homology"/>
<dbReference type="InterPro" id="IPR036010">
    <property type="entry name" value="2Fe-2S_ferredoxin-like_sf"/>
</dbReference>
<dbReference type="InterPro" id="IPR004489">
    <property type="entry name" value="Succ_DH/fum_Rdtase_Fe-S"/>
</dbReference>
<keyword evidence="6 18" id="KW-0004">4Fe-4S</keyword>
<keyword evidence="22" id="KW-1185">Reference proteome</keyword>
<comment type="cofactor">
    <cofactor evidence="18">
        <name>[3Fe-4S] cluster</name>
        <dbReference type="ChEBI" id="CHEBI:21137"/>
    </cofactor>
    <text evidence="18">Binds 1 [3Fe-4S] cluster.</text>
</comment>
<feature type="transmembrane region" description="Helical" evidence="19">
    <location>
        <begin position="312"/>
        <end position="333"/>
    </location>
</feature>
<dbReference type="NCBIfam" id="NF004616">
    <property type="entry name" value="PRK05950.1"/>
    <property type="match status" value="1"/>
</dbReference>
<dbReference type="GO" id="GO:0051537">
    <property type="term" value="F:2 iron, 2 sulfur cluster binding"/>
    <property type="evidence" value="ECO:0007669"/>
    <property type="project" value="UniProtKB-KW"/>
</dbReference>
<comment type="subcellular location">
    <subcellularLocation>
        <location evidence="1 18">Mitochondrion inner membrane</location>
        <topology evidence="1 18">Peripheral membrane protein</topology>
        <orientation evidence="1 18">Matrix side</orientation>
    </subcellularLocation>
</comment>
<dbReference type="InterPro" id="IPR017900">
    <property type="entry name" value="4Fe4S_Fe_S_CS"/>
</dbReference>
<comment type="cofactor">
    <cofactor evidence="18">
        <name>[2Fe-2S] cluster</name>
        <dbReference type="ChEBI" id="CHEBI:190135"/>
    </cofactor>
    <text evidence="18">Binds 1 [2Fe-2S] cluster.</text>
</comment>
<dbReference type="AlphaFoldDB" id="A0AAF5D126"/>
<protein>
    <recommendedName>
        <fullName evidence="5 18">Succinate dehydrogenase [ubiquinone] iron-sulfur subunit, mitochondrial</fullName>
        <ecNumber evidence="4 18">1.3.5.1</ecNumber>
    </recommendedName>
</protein>
<evidence type="ECO:0000256" key="12">
    <source>
        <dbReference type="ARBA" id="ARBA00023002"/>
    </source>
</evidence>
<keyword evidence="16 19" id="KW-0472">Membrane</keyword>
<keyword evidence="10 18" id="KW-0999">Mitochondrion inner membrane</keyword>
<dbReference type="PROSITE" id="PS51379">
    <property type="entry name" value="4FE4S_FER_2"/>
    <property type="match status" value="1"/>
</dbReference>
<evidence type="ECO:0000256" key="8">
    <source>
        <dbReference type="ARBA" id="ARBA00022714"/>
    </source>
</evidence>
<evidence type="ECO:0000256" key="5">
    <source>
        <dbReference type="ARBA" id="ARBA00016766"/>
    </source>
</evidence>
<dbReference type="PROSITE" id="PS00198">
    <property type="entry name" value="4FE4S_FER_1"/>
    <property type="match status" value="1"/>
</dbReference>
<evidence type="ECO:0000259" key="21">
    <source>
        <dbReference type="PROSITE" id="PS51379"/>
    </source>
</evidence>
<keyword evidence="13 18" id="KW-0408">Iron</keyword>
<dbReference type="EC" id="1.3.5.1" evidence="4 18"/>
<evidence type="ECO:0000256" key="6">
    <source>
        <dbReference type="ARBA" id="ARBA00022485"/>
    </source>
</evidence>
<evidence type="ECO:0000256" key="1">
    <source>
        <dbReference type="ARBA" id="ARBA00004443"/>
    </source>
</evidence>
<keyword evidence="14 18" id="KW-0411">Iron-sulfur</keyword>
<dbReference type="PANTHER" id="PTHR11921:SF29">
    <property type="entry name" value="SUCCINATE DEHYDROGENASE [UBIQUINONE] IRON-SULFUR SUBUNIT, MITOCHONDRIAL"/>
    <property type="match status" value="1"/>
</dbReference>
<keyword evidence="17 18" id="KW-0003">3Fe-4S</keyword>
<keyword evidence="11" id="KW-0809">Transit peptide</keyword>
<keyword evidence="12" id="KW-0560">Oxidoreductase</keyword>
<organism evidence="22 23">
    <name type="scientific">Strongyloides stercoralis</name>
    <name type="common">Threadworm</name>
    <dbReference type="NCBI Taxonomy" id="6248"/>
    <lineage>
        <taxon>Eukaryota</taxon>
        <taxon>Metazoa</taxon>
        <taxon>Ecdysozoa</taxon>
        <taxon>Nematoda</taxon>
        <taxon>Chromadorea</taxon>
        <taxon>Rhabditida</taxon>
        <taxon>Tylenchina</taxon>
        <taxon>Panagrolaimomorpha</taxon>
        <taxon>Strongyloidoidea</taxon>
        <taxon>Strongyloididae</taxon>
        <taxon>Strongyloides</taxon>
    </lineage>
</organism>
<feature type="domain" description="4Fe-4S ferredoxin-type" evidence="21">
    <location>
        <begin position="1035"/>
        <end position="1065"/>
    </location>
</feature>
<dbReference type="NCBIfam" id="TIGR00384">
    <property type="entry name" value="dhsB"/>
    <property type="match status" value="1"/>
</dbReference>
<keyword evidence="19" id="KW-0812">Transmembrane</keyword>
<evidence type="ECO:0000256" key="4">
    <source>
        <dbReference type="ARBA" id="ARBA00012792"/>
    </source>
</evidence>
<evidence type="ECO:0000256" key="14">
    <source>
        <dbReference type="ARBA" id="ARBA00023014"/>
    </source>
</evidence>
<evidence type="ECO:0000256" key="10">
    <source>
        <dbReference type="ARBA" id="ARBA00022792"/>
    </source>
</evidence>
<feature type="transmembrane region" description="Helical" evidence="19">
    <location>
        <begin position="387"/>
        <end position="408"/>
    </location>
</feature>
<keyword evidence="7" id="KW-0816">Tricarboxylic acid cycle</keyword>
<dbReference type="GO" id="GO:0008177">
    <property type="term" value="F:succinate dehydrogenase (quinone) activity"/>
    <property type="evidence" value="ECO:0007669"/>
    <property type="project" value="UniProtKB-EC"/>
</dbReference>
<dbReference type="FunFam" id="1.10.1060.10:FF:000029">
    <property type="entry name" value="Succinate dehydrogenase [ubiquinone] iron-sulfur subunit, mitochondrial"/>
    <property type="match status" value="1"/>
</dbReference>
<evidence type="ECO:0000256" key="18">
    <source>
        <dbReference type="RuleBase" id="RU361237"/>
    </source>
</evidence>
<evidence type="ECO:0000256" key="2">
    <source>
        <dbReference type="ARBA" id="ARBA00004788"/>
    </source>
</evidence>
<comment type="similarity">
    <text evidence="3 18">Belongs to the succinate dehydrogenase/fumarate reductase iron-sulfur protein family.</text>
</comment>
<feature type="transmembrane region" description="Helical" evidence="19">
    <location>
        <begin position="239"/>
        <end position="257"/>
    </location>
</feature>
<dbReference type="GO" id="GO:0051538">
    <property type="term" value="F:3 iron, 4 sulfur cluster binding"/>
    <property type="evidence" value="ECO:0007669"/>
    <property type="project" value="UniProtKB-KW"/>
</dbReference>
<evidence type="ECO:0000256" key="9">
    <source>
        <dbReference type="ARBA" id="ARBA00022723"/>
    </source>
</evidence>
<dbReference type="InterPro" id="IPR012675">
    <property type="entry name" value="Beta-grasp_dom_sf"/>
</dbReference>
<keyword evidence="15 18" id="KW-0496">Mitochondrion</keyword>
<dbReference type="GO" id="GO:0006099">
    <property type="term" value="P:tricarboxylic acid cycle"/>
    <property type="evidence" value="ECO:0007669"/>
    <property type="project" value="UniProtKB-KW"/>
</dbReference>
<sequence>IINITMNSIVGDFKPKLHNVIVEQFIDSDKKIMMRSKFYYRKFNIEESLNKLFIFILETDQENDVEHYFKNYDTNNLHTFTIITVNETNIFKILNKVFSYGTKVKHLIIDINKCPTFIEFYEFLSKLTSIENISMINLCFLNDKIPTNMLLPIYKSLKKLTIRECQCTHFVNKKMLYNVINDNKQLYEININSYGISFEIDIIKFLKKKQMFHNYKSFDQCDERIITINFEYTENLSPLWNFNLLFFVTIIIYNLVIEKLKKVLQYIMNLKLNKKFPFLVPYGALQTAKVIFSITLLIIFGCMNKYYNGLDVIETMLWCFSIFSIVSLIGHIFNGQQNLSETSDVICYIPFALLDFAIGIFASIVYTLGIVLFLKSLSHAYKDSTKLFISCIFGTINCLILVIIYSYYSYQLYKKSPNQTIYGIRSMIVEGDDIKHINLPNIESISVSFNPTTKPTSDRVFTNTTSCKDTKVLIDIINMLNKAQNNIKLLKQKFLLFIPYNINTLLRIQKKIKCILREVDYKSRSYFFKTLIYNEIVDFVKKNIFRNRTYKIKLSDIVDFSVVNWRTIQSLKKTCKKFYTIIEGNLKYIEKPMIHDLYIYEFIDNNDNKKMHANFSFIKQDFLNNNGENKFGKCNLTNTSIDDLEYFIKRLNIKKFNNITITVQSDTKFFEIFNEYSNEEVIIKNLCLSVNNLEDSQNFIKFLNKLKNVEIIELINVCLAKKNSIPSDFFIPTVNNLIYFSVKECKCTTFVNKKMIQKLLFNNPNMFKISFDSTKPNSDVEIINVIKEKQYLDQNKEENKKNFNVSFVCRERVDLEEKFFKYFGSTSYKLHQIGILPERVVYLDAILPSHTYNITQQIKKTPNIILLVIMICTASNIVKATSALNFNAIRCCSKGANIKTFEIYRYNPDKPGSKPEVKKYDVDLNKCGPMVLDALIKIKNEQDPTLTFRRSCREGICGSCAMNIGGANTLACICNIDKNTSKSTKIYPLPHMYVVKDLVPDMNLFYAQYSSIQPWIQRDTPIKLGDKQLYQSVEEREKLDGLYECILCACCSTSCPSYWWNSDKYLGPAVLMQAYRWIIDSRDDKHEERLDRMRDAFSAFKCHTILNCTKTCPKHLNPAEAIGEIKKLLTGYGKKPAPHPAPANF</sequence>
<dbReference type="InterPro" id="IPR001041">
    <property type="entry name" value="2Fe-2S_ferredoxin-type"/>
</dbReference>
<evidence type="ECO:0000256" key="7">
    <source>
        <dbReference type="ARBA" id="ARBA00022532"/>
    </source>
</evidence>
<dbReference type="InterPro" id="IPR050573">
    <property type="entry name" value="SDH/FRD_Iron-Sulfur"/>
</dbReference>
<dbReference type="GO" id="GO:0022904">
    <property type="term" value="P:respiratory electron transport chain"/>
    <property type="evidence" value="ECO:0007669"/>
    <property type="project" value="TreeGrafter"/>
</dbReference>
<name>A0AAF5D126_STRER</name>
<comment type="cofactor">
    <cofactor evidence="18">
        <name>[4Fe-4S] cluster</name>
        <dbReference type="ChEBI" id="CHEBI:49883"/>
    </cofactor>
    <text evidence="18">Binds 1 [4Fe-4S] cluster.</text>
</comment>
<keyword evidence="8 18" id="KW-0001">2Fe-2S</keyword>
<dbReference type="GO" id="GO:0005743">
    <property type="term" value="C:mitochondrial inner membrane"/>
    <property type="evidence" value="ECO:0007669"/>
    <property type="project" value="UniProtKB-SubCell"/>
</dbReference>
<comment type="function">
    <text evidence="18">Iron-sulfur protein (IP) subunit of succinate dehydrogenase (SDH) that is involved in complex II of the mitochondrial electron transport chain and is responsible for transferring electrons from succinate to ubiquinone (coenzyme Q).</text>
</comment>
<evidence type="ECO:0000256" key="17">
    <source>
        <dbReference type="ARBA" id="ARBA00023291"/>
    </source>
</evidence>
<dbReference type="Proteomes" id="UP000035681">
    <property type="component" value="Unplaced"/>
</dbReference>
<evidence type="ECO:0000259" key="20">
    <source>
        <dbReference type="PROSITE" id="PS51085"/>
    </source>
</evidence>
<dbReference type="GO" id="GO:0046872">
    <property type="term" value="F:metal ion binding"/>
    <property type="evidence" value="ECO:0007669"/>
    <property type="project" value="UniProtKB-KW"/>
</dbReference>
<dbReference type="PROSITE" id="PS00197">
    <property type="entry name" value="2FE2S_FER_1"/>
    <property type="match status" value="1"/>
</dbReference>
<dbReference type="Pfam" id="PF13085">
    <property type="entry name" value="Fer2_3"/>
    <property type="match status" value="1"/>
</dbReference>
<dbReference type="Pfam" id="PF13534">
    <property type="entry name" value="Fer4_17"/>
    <property type="match status" value="1"/>
</dbReference>
<dbReference type="SUPFAM" id="SSF46548">
    <property type="entry name" value="alpha-helical ferredoxin"/>
    <property type="match status" value="1"/>
</dbReference>
<evidence type="ECO:0000256" key="19">
    <source>
        <dbReference type="SAM" id="Phobius"/>
    </source>
</evidence>
<dbReference type="GO" id="GO:0009055">
    <property type="term" value="F:electron transfer activity"/>
    <property type="evidence" value="ECO:0007669"/>
    <property type="project" value="InterPro"/>
</dbReference>
<dbReference type="GO" id="GO:0051539">
    <property type="term" value="F:4 iron, 4 sulfur cluster binding"/>
    <property type="evidence" value="ECO:0007669"/>
    <property type="project" value="UniProtKB-KW"/>
</dbReference>
<dbReference type="PANTHER" id="PTHR11921">
    <property type="entry name" value="SUCCINATE DEHYDROGENASE IRON-SULFUR PROTEIN"/>
    <property type="match status" value="1"/>
</dbReference>
<dbReference type="InterPro" id="IPR006058">
    <property type="entry name" value="2Fe2S_fd_BS"/>
</dbReference>
<comment type="catalytic activity">
    <reaction evidence="18">
        <text>a quinone + succinate = fumarate + a quinol</text>
        <dbReference type="Rhea" id="RHEA:40523"/>
        <dbReference type="ChEBI" id="CHEBI:24646"/>
        <dbReference type="ChEBI" id="CHEBI:29806"/>
        <dbReference type="ChEBI" id="CHEBI:30031"/>
        <dbReference type="ChEBI" id="CHEBI:132124"/>
    </reaction>
</comment>
<feature type="domain" description="2Fe-2S ferredoxin-type" evidence="20">
    <location>
        <begin position="901"/>
        <end position="992"/>
    </location>
</feature>
<feature type="transmembrane region" description="Helical" evidence="19">
    <location>
        <begin position="278"/>
        <end position="300"/>
    </location>
</feature>
<evidence type="ECO:0000256" key="15">
    <source>
        <dbReference type="ARBA" id="ARBA00023128"/>
    </source>
</evidence>
<dbReference type="PROSITE" id="PS51085">
    <property type="entry name" value="2FE2S_FER_2"/>
    <property type="match status" value="1"/>
</dbReference>
<reference evidence="23" key="1">
    <citation type="submission" date="2024-02" db="UniProtKB">
        <authorList>
            <consortium name="WormBaseParasite"/>
        </authorList>
    </citation>
    <scope>IDENTIFICATION</scope>
</reference>
<evidence type="ECO:0000313" key="23">
    <source>
        <dbReference type="WBParaSite" id="TCONS_00004834.p1"/>
    </source>
</evidence>
<evidence type="ECO:0000256" key="16">
    <source>
        <dbReference type="ARBA" id="ARBA00023136"/>
    </source>
</evidence>
<keyword evidence="19" id="KW-1133">Transmembrane helix</keyword>
<dbReference type="Gene3D" id="1.10.1060.10">
    <property type="entry name" value="Alpha-helical ferredoxin"/>
    <property type="match status" value="1"/>
</dbReference>
<dbReference type="InterPro" id="IPR017896">
    <property type="entry name" value="4Fe4S_Fe-S-bd"/>
</dbReference>
<comment type="pathway">
    <text evidence="2 18">Carbohydrate metabolism; tricarboxylic acid cycle; fumarate from succinate (eukaryal route): step 1/1.</text>
</comment>
<feature type="transmembrane region" description="Helical" evidence="19">
    <location>
        <begin position="345"/>
        <end position="375"/>
    </location>
</feature>
<dbReference type="InterPro" id="IPR025192">
    <property type="entry name" value="Succ_DH/fum_Rdtase_N"/>
</dbReference>
<keyword evidence="9 18" id="KW-0479">Metal-binding</keyword>
<dbReference type="Gene3D" id="3.10.20.30">
    <property type="match status" value="1"/>
</dbReference>
<dbReference type="WBParaSite" id="TCONS_00004834.p1">
    <property type="protein sequence ID" value="TCONS_00004834.p1"/>
    <property type="gene ID" value="XLOC_002925"/>
</dbReference>